<evidence type="ECO:0000313" key="3">
    <source>
        <dbReference type="EMBL" id="OXA52354.1"/>
    </source>
</evidence>
<evidence type="ECO:0000259" key="2">
    <source>
        <dbReference type="SMART" id="SM00343"/>
    </source>
</evidence>
<proteinExistence type="predicted"/>
<dbReference type="InterPro" id="IPR018306">
    <property type="entry name" value="Phage_T5_Orf172_DNA-bd"/>
</dbReference>
<gene>
    <name evidence="3" type="ORF">Fcan01_13046</name>
</gene>
<feature type="domain" description="CCHC-type" evidence="2">
    <location>
        <begin position="3"/>
        <end position="19"/>
    </location>
</feature>
<dbReference type="Pfam" id="PF10544">
    <property type="entry name" value="T5orf172"/>
    <property type="match status" value="1"/>
</dbReference>
<reference evidence="3 4" key="1">
    <citation type="submission" date="2015-12" db="EMBL/GenBank/DDBJ databases">
        <title>The genome of Folsomia candida.</title>
        <authorList>
            <person name="Faddeeva A."/>
            <person name="Derks M.F."/>
            <person name="Anvar Y."/>
            <person name="Smit S."/>
            <person name="Van Straalen N."/>
            <person name="Roelofs D."/>
        </authorList>
    </citation>
    <scope>NUCLEOTIDE SEQUENCE [LARGE SCALE GENOMIC DNA]</scope>
    <source>
        <strain evidence="3 4">VU population</strain>
        <tissue evidence="3">Whole body</tissue>
    </source>
</reference>
<dbReference type="Proteomes" id="UP000198287">
    <property type="component" value="Unassembled WGS sequence"/>
</dbReference>
<dbReference type="AlphaFoldDB" id="A0A226E5K2"/>
<accession>A0A226E5K2</accession>
<evidence type="ECO:0000256" key="1">
    <source>
        <dbReference type="SAM" id="MobiDB-lite"/>
    </source>
</evidence>
<keyword evidence="4" id="KW-1185">Reference proteome</keyword>
<protein>
    <recommendedName>
        <fullName evidence="2">CCHC-type domain-containing protein</fullName>
    </recommendedName>
</protein>
<feature type="domain" description="CCHC-type" evidence="2">
    <location>
        <begin position="158"/>
        <end position="174"/>
    </location>
</feature>
<dbReference type="GO" id="GO:0008270">
    <property type="term" value="F:zinc ion binding"/>
    <property type="evidence" value="ECO:0007669"/>
    <property type="project" value="InterPro"/>
</dbReference>
<evidence type="ECO:0000313" key="4">
    <source>
        <dbReference type="Proteomes" id="UP000198287"/>
    </source>
</evidence>
<comment type="caution">
    <text evidence="3">The sequence shown here is derived from an EMBL/GenBank/DDBJ whole genome shotgun (WGS) entry which is preliminary data.</text>
</comment>
<feature type="domain" description="CCHC-type" evidence="2">
    <location>
        <begin position="187"/>
        <end position="203"/>
    </location>
</feature>
<feature type="region of interest" description="Disordered" evidence="1">
    <location>
        <begin position="60"/>
        <end position="93"/>
    </location>
</feature>
<dbReference type="EMBL" id="LNIX01000007">
    <property type="protein sequence ID" value="OXA52354.1"/>
    <property type="molecule type" value="Genomic_DNA"/>
</dbReference>
<name>A0A226E5K2_FOLCA</name>
<dbReference type="GO" id="GO:0003676">
    <property type="term" value="F:nucleic acid binding"/>
    <property type="evidence" value="ECO:0007669"/>
    <property type="project" value="InterPro"/>
</dbReference>
<organism evidence="3 4">
    <name type="scientific">Folsomia candida</name>
    <name type="common">Springtail</name>
    <dbReference type="NCBI Taxonomy" id="158441"/>
    <lineage>
        <taxon>Eukaryota</taxon>
        <taxon>Metazoa</taxon>
        <taxon>Ecdysozoa</taxon>
        <taxon>Arthropoda</taxon>
        <taxon>Hexapoda</taxon>
        <taxon>Collembola</taxon>
        <taxon>Entomobryomorpha</taxon>
        <taxon>Isotomoidea</taxon>
        <taxon>Isotomidae</taxon>
        <taxon>Proisotominae</taxon>
        <taxon>Folsomia</taxon>
    </lineage>
</organism>
<sequence>MGKCSICQESGHNKTTCSRRLQKTTPLQKITLNGLNDTPKTANFSTNFPNSAKTQVSATTYKPEIMPTPLKPPLTPKDERDNNNNNKSRNQLTEKVMPTPVIYNNAIYPAQAKKILDRIEAGKQRQGATNSKEVDLIKKLEKIPIPEHRAVVETTSNFCTGCHNQGHMKDKCPSPMTRMRNDRYDKKCGHCDQYNHNIKTCQKLLKQKLHNDEEGEEKCSGPGSWLNCPARIRLRKPLTPTDGPGYIYMYTYLKPKSEEDKELFKIGMSKNEEGKRRIEVQEARNKDQYRVVYHEETPYRYLTENVIHLQLKEMREPREEGDGRTEWFRGSQDSFLRVIKDVIKEVRFAIRNDYFANIPIADAAG</sequence>
<dbReference type="InterPro" id="IPR001878">
    <property type="entry name" value="Znf_CCHC"/>
</dbReference>
<dbReference type="Gene3D" id="4.10.60.10">
    <property type="entry name" value="Zinc finger, CCHC-type"/>
    <property type="match status" value="1"/>
</dbReference>
<dbReference type="SMART" id="SM00343">
    <property type="entry name" value="ZnF_C2HC"/>
    <property type="match status" value="3"/>
</dbReference>